<gene>
    <name evidence="2" type="ORF">AMECASPLE_011138</name>
</gene>
<evidence type="ECO:0000313" key="2">
    <source>
        <dbReference type="EMBL" id="MEQ2310635.1"/>
    </source>
</evidence>
<evidence type="ECO:0000256" key="1">
    <source>
        <dbReference type="SAM" id="MobiDB-lite"/>
    </source>
</evidence>
<name>A0ABV0ZXJ2_9TELE</name>
<evidence type="ECO:0000313" key="3">
    <source>
        <dbReference type="Proteomes" id="UP001469553"/>
    </source>
</evidence>
<accession>A0ABV0ZXJ2</accession>
<dbReference type="EMBL" id="JAHRIP010075899">
    <property type="protein sequence ID" value="MEQ2310635.1"/>
    <property type="molecule type" value="Genomic_DNA"/>
</dbReference>
<dbReference type="Proteomes" id="UP001469553">
    <property type="component" value="Unassembled WGS sequence"/>
</dbReference>
<organism evidence="2 3">
    <name type="scientific">Ameca splendens</name>
    <dbReference type="NCBI Taxonomy" id="208324"/>
    <lineage>
        <taxon>Eukaryota</taxon>
        <taxon>Metazoa</taxon>
        <taxon>Chordata</taxon>
        <taxon>Craniata</taxon>
        <taxon>Vertebrata</taxon>
        <taxon>Euteleostomi</taxon>
        <taxon>Actinopterygii</taxon>
        <taxon>Neopterygii</taxon>
        <taxon>Teleostei</taxon>
        <taxon>Neoteleostei</taxon>
        <taxon>Acanthomorphata</taxon>
        <taxon>Ovalentaria</taxon>
        <taxon>Atherinomorphae</taxon>
        <taxon>Cyprinodontiformes</taxon>
        <taxon>Goodeidae</taxon>
        <taxon>Ameca</taxon>
    </lineage>
</organism>
<proteinExistence type="predicted"/>
<feature type="compositionally biased region" description="Polar residues" evidence="1">
    <location>
        <begin position="41"/>
        <end position="55"/>
    </location>
</feature>
<protein>
    <submittedName>
        <fullName evidence="2">Uncharacterized protein</fullName>
    </submittedName>
</protein>
<reference evidence="2 3" key="1">
    <citation type="submission" date="2021-06" db="EMBL/GenBank/DDBJ databases">
        <authorList>
            <person name="Palmer J.M."/>
        </authorList>
    </citation>
    <scope>NUCLEOTIDE SEQUENCE [LARGE SCALE GENOMIC DNA]</scope>
    <source>
        <strain evidence="2 3">AS_MEX2019</strain>
        <tissue evidence="2">Muscle</tissue>
    </source>
</reference>
<sequence length="124" mass="13684">MSPVVPSSSNALTTDGEVASSQLVDLIRSIGSEIGESIKTSLMQKTVSEPSSVSPSDHRKDTKSIKVFSPQLRSGLFQQKTQRRMNTVTSANVLHHHKWILWTILFSSLRAGYIIYSHSPGLFV</sequence>
<feature type="region of interest" description="Disordered" evidence="1">
    <location>
        <begin position="41"/>
        <end position="64"/>
    </location>
</feature>
<keyword evidence="3" id="KW-1185">Reference proteome</keyword>
<comment type="caution">
    <text evidence="2">The sequence shown here is derived from an EMBL/GenBank/DDBJ whole genome shotgun (WGS) entry which is preliminary data.</text>
</comment>